<protein>
    <recommendedName>
        <fullName evidence="3">F-box domain-containing protein</fullName>
    </recommendedName>
</protein>
<gene>
    <name evidence="1" type="ORF">MCHLO_14589</name>
</gene>
<organism evidence="1 2">
    <name type="scientific">Mycena chlorophos</name>
    <name type="common">Agaric fungus</name>
    <name type="synonym">Agaricus chlorophos</name>
    <dbReference type="NCBI Taxonomy" id="658473"/>
    <lineage>
        <taxon>Eukaryota</taxon>
        <taxon>Fungi</taxon>
        <taxon>Dikarya</taxon>
        <taxon>Basidiomycota</taxon>
        <taxon>Agaricomycotina</taxon>
        <taxon>Agaricomycetes</taxon>
        <taxon>Agaricomycetidae</taxon>
        <taxon>Agaricales</taxon>
        <taxon>Marasmiineae</taxon>
        <taxon>Mycenaceae</taxon>
        <taxon>Mycena</taxon>
    </lineage>
</organism>
<reference evidence="1" key="1">
    <citation type="submission" date="2014-09" db="EMBL/GenBank/DDBJ databases">
        <title>Genome sequence of the luminous mushroom Mycena chlorophos for searching fungal bioluminescence genes.</title>
        <authorList>
            <person name="Tanaka Y."/>
            <person name="Kasuga D."/>
            <person name="Oba Y."/>
            <person name="Hase S."/>
            <person name="Sato K."/>
            <person name="Oba Y."/>
            <person name="Sakakibara Y."/>
        </authorList>
    </citation>
    <scope>NUCLEOTIDE SEQUENCE</scope>
</reference>
<proteinExistence type="predicted"/>
<dbReference type="EMBL" id="DF849573">
    <property type="protein sequence ID" value="GAT58125.1"/>
    <property type="molecule type" value="Genomic_DNA"/>
</dbReference>
<keyword evidence="2" id="KW-1185">Reference proteome</keyword>
<name>A0ABQ0M489_MYCCL</name>
<accession>A0ABQ0M489</accession>
<sequence>MNSLPLELEREIFEWTALLYPETIPRSLFQSSTQNYTLLDAMRAHPLWNTLTHLSLYDLFVFQMRDQIWDVLPRMLRLTHLRMPMFSKNEYTLPAVQEVVGLLYASPRLQVLVLSVNASFPIDHWQVQPTAGQDPRLVWALYASLFEDRVLREDWLRGARGLVDTWELAEEQVRKQRANPAVTGRIAVPE</sequence>
<evidence type="ECO:0008006" key="3">
    <source>
        <dbReference type="Google" id="ProtNLM"/>
    </source>
</evidence>
<evidence type="ECO:0000313" key="1">
    <source>
        <dbReference type="EMBL" id="GAT58125.1"/>
    </source>
</evidence>
<dbReference type="Proteomes" id="UP000815677">
    <property type="component" value="Unassembled WGS sequence"/>
</dbReference>
<evidence type="ECO:0000313" key="2">
    <source>
        <dbReference type="Proteomes" id="UP000815677"/>
    </source>
</evidence>